<dbReference type="Pfam" id="PF00814">
    <property type="entry name" value="TsaD"/>
    <property type="match status" value="1"/>
</dbReference>
<proteinExistence type="predicted"/>
<reference evidence="2" key="1">
    <citation type="journal article" date="2014" name="Front. Microbiol.">
        <title>High frequency of phylogenetically diverse reductive dehalogenase-homologous genes in deep subseafloor sedimentary metagenomes.</title>
        <authorList>
            <person name="Kawai M."/>
            <person name="Futagami T."/>
            <person name="Toyoda A."/>
            <person name="Takaki Y."/>
            <person name="Nishi S."/>
            <person name="Hori S."/>
            <person name="Arai W."/>
            <person name="Tsubouchi T."/>
            <person name="Morono Y."/>
            <person name="Uchiyama I."/>
            <person name="Ito T."/>
            <person name="Fujiyama A."/>
            <person name="Inagaki F."/>
            <person name="Takami H."/>
        </authorList>
    </citation>
    <scope>NUCLEOTIDE SEQUENCE</scope>
    <source>
        <strain evidence="2">Expedition CK06-06</strain>
    </source>
</reference>
<dbReference type="EMBL" id="BARW01039703">
    <property type="protein sequence ID" value="GAJ22172.1"/>
    <property type="molecule type" value="Genomic_DNA"/>
</dbReference>
<evidence type="ECO:0000313" key="2">
    <source>
        <dbReference type="EMBL" id="GAJ22172.1"/>
    </source>
</evidence>
<dbReference type="Gene3D" id="3.30.420.40">
    <property type="match status" value="2"/>
</dbReference>
<feature type="non-terminal residue" evidence="2">
    <location>
        <position position="138"/>
    </location>
</feature>
<dbReference type="AlphaFoldDB" id="X1VPW4"/>
<gene>
    <name evidence="2" type="ORF">S12H4_60355</name>
</gene>
<comment type="caution">
    <text evidence="2">The sequence shown here is derived from an EMBL/GenBank/DDBJ whole genome shotgun (WGS) entry which is preliminary data.</text>
</comment>
<name>X1VPW4_9ZZZZ</name>
<dbReference type="InterPro" id="IPR000905">
    <property type="entry name" value="Gcp-like_dom"/>
</dbReference>
<feature type="non-terminal residue" evidence="2">
    <location>
        <position position="1"/>
    </location>
</feature>
<evidence type="ECO:0000259" key="1">
    <source>
        <dbReference type="Pfam" id="PF00814"/>
    </source>
</evidence>
<sequence>GMSVAKGLCLALGIPIVGIPALDVITYAVGDPGGRVLAVLEAGRGRICVGAYRFEKGLPIQEGETKLVSISGWTVQADKPVLVAGEVSAELARRLFGQANAHNIAVSSLAGSLRRAGYLAELAWERLCAGQVDDLDTL</sequence>
<organism evidence="2">
    <name type="scientific">marine sediment metagenome</name>
    <dbReference type="NCBI Taxonomy" id="412755"/>
    <lineage>
        <taxon>unclassified sequences</taxon>
        <taxon>metagenomes</taxon>
        <taxon>ecological metagenomes</taxon>
    </lineage>
</organism>
<protein>
    <recommendedName>
        <fullName evidence="1">Gcp-like domain-containing protein</fullName>
    </recommendedName>
</protein>
<feature type="domain" description="Gcp-like" evidence="1">
    <location>
        <begin position="1"/>
        <end position="54"/>
    </location>
</feature>
<accession>X1VPW4</accession>